<keyword evidence="3" id="KW-1185">Reference proteome</keyword>
<accession>A0A1B8AQM0</accession>
<organism evidence="2 3">
    <name type="scientific">Fusarium poae</name>
    <dbReference type="NCBI Taxonomy" id="36050"/>
    <lineage>
        <taxon>Eukaryota</taxon>
        <taxon>Fungi</taxon>
        <taxon>Dikarya</taxon>
        <taxon>Ascomycota</taxon>
        <taxon>Pezizomycotina</taxon>
        <taxon>Sordariomycetes</taxon>
        <taxon>Hypocreomycetidae</taxon>
        <taxon>Hypocreales</taxon>
        <taxon>Nectriaceae</taxon>
        <taxon>Fusarium</taxon>
    </lineage>
</organism>
<name>A0A1B8AQM0_FUSPO</name>
<proteinExistence type="predicted"/>
<dbReference type="Proteomes" id="UP000091967">
    <property type="component" value="Unassembled WGS sequence"/>
</dbReference>
<dbReference type="OMA" id="MRTTRTY"/>
<dbReference type="STRING" id="36050.A0A1B8AQM0"/>
<feature type="signal peptide" evidence="1">
    <location>
        <begin position="1"/>
        <end position="16"/>
    </location>
</feature>
<comment type="caution">
    <text evidence="2">The sequence shown here is derived from an EMBL/GenBank/DDBJ whole genome shotgun (WGS) entry which is preliminary data.</text>
</comment>
<gene>
    <name evidence="2" type="ORF">FPOA_09139</name>
</gene>
<evidence type="ECO:0000256" key="1">
    <source>
        <dbReference type="SAM" id="SignalP"/>
    </source>
</evidence>
<dbReference type="EMBL" id="LYXU01000003">
    <property type="protein sequence ID" value="OBS22813.1"/>
    <property type="molecule type" value="Genomic_DNA"/>
</dbReference>
<protein>
    <submittedName>
        <fullName evidence="2">Uncharacterized protein</fullName>
    </submittedName>
</protein>
<evidence type="ECO:0000313" key="2">
    <source>
        <dbReference type="EMBL" id="OBS22813.1"/>
    </source>
</evidence>
<evidence type="ECO:0000313" key="3">
    <source>
        <dbReference type="Proteomes" id="UP000091967"/>
    </source>
</evidence>
<dbReference type="AlphaFoldDB" id="A0A1B8AQM0"/>
<feature type="chain" id="PRO_5008603080" evidence="1">
    <location>
        <begin position="17"/>
        <end position="357"/>
    </location>
</feature>
<reference evidence="2 3" key="1">
    <citation type="submission" date="2016-06" db="EMBL/GenBank/DDBJ databases">
        <title>Living apart together: crosstalk between the core and supernumerary genomes in a fungal plant pathogen.</title>
        <authorList>
            <person name="Vanheule A."/>
            <person name="Audenaert K."/>
            <person name="Warris S."/>
            <person name="Van De Geest H."/>
            <person name="Schijlen E."/>
            <person name="Hofte M."/>
            <person name="De Saeger S."/>
            <person name="Haesaert G."/>
            <person name="Waalwijk C."/>
            <person name="Van Der Lee T."/>
        </authorList>
    </citation>
    <scope>NUCLEOTIDE SEQUENCE [LARGE SCALE GENOMIC DNA]</scope>
    <source>
        <strain evidence="2 3">2516</strain>
    </source>
</reference>
<keyword evidence="1" id="KW-0732">Signal</keyword>
<sequence length="357" mass="38350">MNKLSLALALAATANAAWIPIGHGPSSDDNTVPTGTVAIAIPTIADPDAILPTGTVPIMIPTFVISEGLTRTLQIPDNSLITPTEDATRTYQIPDNSLVTPTEDATRTYQKPDNSLIVIPEDHTKTYERPVPPIYTVTEDLTKTYEAPVKTVTTVIYVPGPCNTGSCHPSYTTKTVVAPLPTSTSGCSPVRPSLCPPVLLPHPIPSHPHRPPVPAPTGQDKPMYPNTTYPDPRPIAGKFWTIKNMTRYCGEDEKGCDYNFAIEADGKTENCNIVRHPGSHAATESWNNVPCSDKSDFTVSWGYVTEPAPAFAVVTVVKGKILAWFGVADINGQKVTASNPFGSGHYGNLGPDQVYTY</sequence>